<feature type="domain" description="HMG box" evidence="11">
    <location>
        <begin position="418"/>
        <end position="485"/>
    </location>
</feature>
<dbReference type="InterPro" id="IPR044822">
    <property type="entry name" value="Myb_DNA-bind_4"/>
</dbReference>
<accession>A0A4Z2F854</accession>
<feature type="region of interest" description="Disordered" evidence="10">
    <location>
        <begin position="541"/>
        <end position="775"/>
    </location>
</feature>
<name>A0A4Z2F854_9TELE</name>
<dbReference type="InterPro" id="IPR024940">
    <property type="entry name" value="TCF/LEF"/>
</dbReference>
<dbReference type="GO" id="GO:0000978">
    <property type="term" value="F:RNA polymerase II cis-regulatory region sequence-specific DNA binding"/>
    <property type="evidence" value="ECO:0007669"/>
    <property type="project" value="TreeGrafter"/>
</dbReference>
<organism evidence="12 13">
    <name type="scientific">Liparis tanakae</name>
    <name type="common">Tanaka's snailfish</name>
    <dbReference type="NCBI Taxonomy" id="230148"/>
    <lineage>
        <taxon>Eukaryota</taxon>
        <taxon>Metazoa</taxon>
        <taxon>Chordata</taxon>
        <taxon>Craniata</taxon>
        <taxon>Vertebrata</taxon>
        <taxon>Euteleostomi</taxon>
        <taxon>Actinopterygii</taxon>
        <taxon>Neopterygii</taxon>
        <taxon>Teleostei</taxon>
        <taxon>Neoteleostei</taxon>
        <taxon>Acanthomorphata</taxon>
        <taxon>Eupercaria</taxon>
        <taxon>Perciformes</taxon>
        <taxon>Cottioidei</taxon>
        <taxon>Cottales</taxon>
        <taxon>Liparidae</taxon>
        <taxon>Liparis</taxon>
    </lineage>
</organism>
<feature type="compositionally biased region" description="Basic and acidic residues" evidence="10">
    <location>
        <begin position="22"/>
        <end position="73"/>
    </location>
</feature>
<keyword evidence="8 9" id="KW-0539">Nucleus</keyword>
<proteinExistence type="inferred from homology"/>
<feature type="compositionally biased region" description="Low complexity" evidence="10">
    <location>
        <begin position="259"/>
        <end position="283"/>
    </location>
</feature>
<evidence type="ECO:0000256" key="3">
    <source>
        <dbReference type="ARBA" id="ARBA00022687"/>
    </source>
</evidence>
<gene>
    <name evidence="12" type="primary">TCF7L1</name>
    <name evidence="12" type="ORF">EYF80_052430</name>
</gene>
<keyword evidence="7" id="KW-0804">Transcription</keyword>
<evidence type="ECO:0000256" key="7">
    <source>
        <dbReference type="ARBA" id="ARBA00023163"/>
    </source>
</evidence>
<evidence type="ECO:0000256" key="9">
    <source>
        <dbReference type="PROSITE-ProRule" id="PRU00267"/>
    </source>
</evidence>
<dbReference type="GO" id="GO:1990907">
    <property type="term" value="C:beta-catenin-TCF complex"/>
    <property type="evidence" value="ECO:0007669"/>
    <property type="project" value="TreeGrafter"/>
</dbReference>
<comment type="caution">
    <text evidence="12">The sequence shown here is derived from an EMBL/GenBank/DDBJ whole genome shotgun (WGS) entry which is preliminary data.</text>
</comment>
<feature type="compositionally biased region" description="Pro residues" evidence="10">
    <location>
        <begin position="375"/>
        <end position="395"/>
    </location>
</feature>
<dbReference type="OrthoDB" id="8858797at2759"/>
<keyword evidence="3" id="KW-0879">Wnt signaling pathway</keyword>
<evidence type="ECO:0000256" key="4">
    <source>
        <dbReference type="ARBA" id="ARBA00023015"/>
    </source>
</evidence>
<evidence type="ECO:0000256" key="10">
    <source>
        <dbReference type="SAM" id="MobiDB-lite"/>
    </source>
</evidence>
<feature type="compositionally biased region" description="Basic and acidic residues" evidence="10">
    <location>
        <begin position="541"/>
        <end position="597"/>
    </location>
</feature>
<evidence type="ECO:0000256" key="6">
    <source>
        <dbReference type="ARBA" id="ARBA00023159"/>
    </source>
</evidence>
<keyword evidence="13" id="KW-1185">Reference proteome</keyword>
<dbReference type="PANTHER" id="PTHR10373:SF38">
    <property type="entry name" value="PROTEIN PANGOLIN, ISOFORM J"/>
    <property type="match status" value="1"/>
</dbReference>
<keyword evidence="4" id="KW-0805">Transcription regulation</keyword>
<dbReference type="EMBL" id="SRLO01001493">
    <property type="protein sequence ID" value="TNN37406.1"/>
    <property type="molecule type" value="Genomic_DNA"/>
</dbReference>
<feature type="DNA-binding region" description="HMG box" evidence="9">
    <location>
        <begin position="418"/>
        <end position="485"/>
    </location>
</feature>
<comment type="subcellular location">
    <subcellularLocation>
        <location evidence="1">Nucleus</location>
    </subcellularLocation>
</comment>
<feature type="region of interest" description="Disordered" evidence="10">
    <location>
        <begin position="480"/>
        <end position="514"/>
    </location>
</feature>
<feature type="region of interest" description="Disordered" evidence="10">
    <location>
        <begin position="256"/>
        <end position="290"/>
    </location>
</feature>
<reference evidence="12 13" key="1">
    <citation type="submission" date="2019-03" db="EMBL/GenBank/DDBJ databases">
        <title>First draft genome of Liparis tanakae, snailfish: a comprehensive survey of snailfish specific genes.</title>
        <authorList>
            <person name="Kim W."/>
            <person name="Song I."/>
            <person name="Jeong J.-H."/>
            <person name="Kim D."/>
            <person name="Kim S."/>
            <person name="Ryu S."/>
            <person name="Song J.Y."/>
            <person name="Lee S.K."/>
        </authorList>
    </citation>
    <scope>NUCLEOTIDE SEQUENCE [LARGE SCALE GENOMIC DNA]</scope>
    <source>
        <tissue evidence="12">Muscle</tissue>
    </source>
</reference>
<dbReference type="Proteomes" id="UP000314294">
    <property type="component" value="Unassembled WGS sequence"/>
</dbReference>
<protein>
    <submittedName>
        <fullName evidence="12">Transcription factor 7-like 1</fullName>
    </submittedName>
</protein>
<keyword evidence="5 9" id="KW-0238">DNA-binding</keyword>
<dbReference type="GO" id="GO:0060070">
    <property type="term" value="P:canonical Wnt signaling pathway"/>
    <property type="evidence" value="ECO:0007669"/>
    <property type="project" value="TreeGrafter"/>
</dbReference>
<dbReference type="Pfam" id="PF13837">
    <property type="entry name" value="Myb_DNA-bind_4"/>
    <property type="match status" value="1"/>
</dbReference>
<sequence>MDAVSNPEVRLQRAGNRQMSVIKEEVLPERQDCSSSLHQEDPEPPHIKEEQEDPEPKSIKEELEDPEPKSIKEELEELGISQEGEPLQELEEEAGNKFSFTPVKRRDDEEEARFSNSTKTARRKATNKALENTRATTHFWTEEQTEFMLNVLKELNILKFMDGRKTRNGDLFKKVALKMLAAGFPRTPEQIRIRWKNLKKAFFQAKREPGASGRGRSTCPSFDVLDDLLGGGPLSLVEHNGVDSGVQLPTTMDATMDETLLGGSPGSSSPRSTTQPSSTPLRPAITDDLPEWREDMARSEAREERLIATILRTDSMDQPIIDGVPSAAAPPQPDKLRLTPLELHPLPLLGYLQGGQAVYLLPPPAAVPRAAVPTAPAPKPTAPAPKPTAPAPKPTAPATVTIKKRKRFEQQQRVGPYVKKPPNAFMMFMKEQRPNYAAQMRGGAAVVNGLLGQKWKSLSEDEQAKYYRQADVQKRLHAQCHPDWTPGNNYGVKRKRDRSRAAGLSAKRPNGKTMSPMVTARLHVEAGDIQQPFVIEEVLPERQDSSIKEDQQDPEPPHIKEEQEDPEPPHIKEDQQDPEPPHIKEEQQDPEPKSIKDEQEDPVPPHIKEEEDPVPPHIKEEQEDLETPRIKEEKEEPEPQHIKEEQEDLEPPHIKEEQEDLEPPRIKEEKEDPEPPHIKEEPEDLGISQEREQLEELEEAGNKFSFTPVKSRDDEEEAQFSKSPKADYREAEHLKTEPDGEEVGSRSDPDSPLQPTAEDTSHSSECEPGSIDNSEMKLHINLNSLASRDASWLGGRPPAWGAGLLPGGPASWLGGRPPGSVAC</sequence>
<evidence type="ECO:0000313" key="12">
    <source>
        <dbReference type="EMBL" id="TNN37406.1"/>
    </source>
</evidence>
<feature type="region of interest" description="Disordered" evidence="10">
    <location>
        <begin position="1"/>
        <end position="127"/>
    </location>
</feature>
<dbReference type="GO" id="GO:0000981">
    <property type="term" value="F:DNA-binding transcription factor activity, RNA polymerase II-specific"/>
    <property type="evidence" value="ECO:0007669"/>
    <property type="project" value="TreeGrafter"/>
</dbReference>
<comment type="similarity">
    <text evidence="2">Belongs to the TCF/LEF family.</text>
</comment>
<feature type="region of interest" description="Disordered" evidence="10">
    <location>
        <begin position="371"/>
        <end position="400"/>
    </location>
</feature>
<evidence type="ECO:0000256" key="1">
    <source>
        <dbReference type="ARBA" id="ARBA00004123"/>
    </source>
</evidence>
<dbReference type="SMART" id="SM00398">
    <property type="entry name" value="HMG"/>
    <property type="match status" value="1"/>
</dbReference>
<dbReference type="GO" id="GO:0000785">
    <property type="term" value="C:chromatin"/>
    <property type="evidence" value="ECO:0007669"/>
    <property type="project" value="TreeGrafter"/>
</dbReference>
<dbReference type="PROSITE" id="PS50118">
    <property type="entry name" value="HMG_BOX_2"/>
    <property type="match status" value="1"/>
</dbReference>
<dbReference type="PANTHER" id="PTHR10373">
    <property type="entry name" value="TRANSCRIPTION FACTOR 7 FAMILY MEMBER"/>
    <property type="match status" value="1"/>
</dbReference>
<evidence type="ECO:0000256" key="8">
    <source>
        <dbReference type="ARBA" id="ARBA00023242"/>
    </source>
</evidence>
<evidence type="ECO:0000256" key="2">
    <source>
        <dbReference type="ARBA" id="ARBA00006569"/>
    </source>
</evidence>
<evidence type="ECO:0000256" key="5">
    <source>
        <dbReference type="ARBA" id="ARBA00023125"/>
    </source>
</evidence>
<feature type="compositionally biased region" description="Basic and acidic residues" evidence="10">
    <location>
        <begin position="626"/>
        <end position="680"/>
    </location>
</feature>
<dbReference type="Gene3D" id="1.10.30.10">
    <property type="entry name" value="High mobility group box domain"/>
    <property type="match status" value="1"/>
</dbReference>
<feature type="compositionally biased region" description="Basic and acidic residues" evidence="10">
    <location>
        <begin position="724"/>
        <end position="749"/>
    </location>
</feature>
<dbReference type="SUPFAM" id="SSF47095">
    <property type="entry name" value="HMG-box"/>
    <property type="match status" value="1"/>
</dbReference>
<dbReference type="Gene3D" id="1.10.10.60">
    <property type="entry name" value="Homeodomain-like"/>
    <property type="match status" value="1"/>
</dbReference>
<evidence type="ECO:0000259" key="11">
    <source>
        <dbReference type="PROSITE" id="PS50118"/>
    </source>
</evidence>
<dbReference type="AlphaFoldDB" id="A0A4Z2F854"/>
<evidence type="ECO:0000313" key="13">
    <source>
        <dbReference type="Proteomes" id="UP000314294"/>
    </source>
</evidence>
<keyword evidence="6" id="KW-0010">Activator</keyword>
<dbReference type="InterPro" id="IPR036910">
    <property type="entry name" value="HMG_box_dom_sf"/>
</dbReference>
<dbReference type="Pfam" id="PF00505">
    <property type="entry name" value="HMG_box"/>
    <property type="match status" value="1"/>
</dbReference>
<dbReference type="InterPro" id="IPR009071">
    <property type="entry name" value="HMG_box_dom"/>
</dbReference>